<dbReference type="GO" id="GO:0015807">
    <property type="term" value="P:L-amino acid transport"/>
    <property type="evidence" value="ECO:0007669"/>
    <property type="project" value="TreeGrafter"/>
</dbReference>
<evidence type="ECO:0000256" key="3">
    <source>
        <dbReference type="ARBA" id="ARBA00022475"/>
    </source>
</evidence>
<dbReference type="PANTHER" id="PTHR43820:SF4">
    <property type="entry name" value="HIGH-AFFINITY BRANCHED-CHAIN AMINO ACID TRANSPORT ATP-BINDING PROTEIN LIVF"/>
    <property type="match status" value="1"/>
</dbReference>
<evidence type="ECO:0000256" key="2">
    <source>
        <dbReference type="ARBA" id="ARBA00022448"/>
    </source>
</evidence>
<dbReference type="SMART" id="SM00382">
    <property type="entry name" value="AAA"/>
    <property type="match status" value="1"/>
</dbReference>
<dbReference type="EMBL" id="CP010537">
    <property type="protein sequence ID" value="AJG22454.1"/>
    <property type="molecule type" value="Genomic_DNA"/>
</dbReference>
<dbReference type="Gene3D" id="3.40.50.300">
    <property type="entry name" value="P-loop containing nucleotide triphosphate hydrolases"/>
    <property type="match status" value="1"/>
</dbReference>
<dbReference type="OrthoDB" id="9776369at2"/>
<keyword evidence="3" id="KW-1003">Cell membrane</keyword>
<keyword evidence="4" id="KW-0472">Membrane</keyword>
<dbReference type="InterPro" id="IPR003593">
    <property type="entry name" value="AAA+_ATPase"/>
</dbReference>
<dbReference type="RefSeq" id="WP_052494950.1">
    <property type="nucleotide sequence ID" value="NZ_CP010537.1"/>
</dbReference>
<dbReference type="InterPro" id="IPR052156">
    <property type="entry name" value="BCAA_Transport_ATP-bd_LivF"/>
</dbReference>
<evidence type="ECO:0000259" key="8">
    <source>
        <dbReference type="PROSITE" id="PS50893"/>
    </source>
</evidence>
<dbReference type="AlphaFoldDB" id="A0A0C4YKE9"/>
<dbReference type="CDD" id="cd03224">
    <property type="entry name" value="ABC_TM1139_LivF_branched"/>
    <property type="match status" value="1"/>
</dbReference>
<dbReference type="InterPro" id="IPR003439">
    <property type="entry name" value="ABC_transporter-like_ATP-bd"/>
</dbReference>
<keyword evidence="10" id="KW-1185">Reference proteome</keyword>
<accession>A0A0C4YKE9</accession>
<dbReference type="GO" id="GO:0005524">
    <property type="term" value="F:ATP binding"/>
    <property type="evidence" value="ECO:0007669"/>
    <property type="project" value="UniProtKB-KW"/>
</dbReference>
<sequence>MTSHPPPIAAPEAVPGQAGADALSITNLEVHYRGITALRGVSLTVRRGEIFTLIGPNGAGKSSLVNAICGIVPGSGSIRFDGSPLDALPAHRRSRLGVIQVPEGRRVIAPLSVMDNLLLGCEAAGVRGGDFEADLQRVFELFPILAERRNQASGTMSGGQQQMLAIGRALMGNPHVLLLDEPSLGLAPVIVADVFRAVKRLNAQGMTILLVEQNARLALETAHRAAVLEQGRIVRQGMAADLANDPVIADHYFGQAAAT</sequence>
<dbReference type="GO" id="GO:0016887">
    <property type="term" value="F:ATP hydrolysis activity"/>
    <property type="evidence" value="ECO:0007669"/>
    <property type="project" value="InterPro"/>
</dbReference>
<evidence type="ECO:0000256" key="1">
    <source>
        <dbReference type="ARBA" id="ARBA00005417"/>
    </source>
</evidence>
<dbReference type="InterPro" id="IPR027417">
    <property type="entry name" value="P-loop_NTPase"/>
</dbReference>
<evidence type="ECO:0000256" key="7">
    <source>
        <dbReference type="ARBA" id="ARBA00022970"/>
    </source>
</evidence>
<name>A0A0C4YKE9_9BURK</name>
<dbReference type="STRING" id="68895.RR42_s0864"/>
<comment type="similarity">
    <text evidence="1">Belongs to the ABC transporter superfamily.</text>
</comment>
<feature type="domain" description="ABC transporter" evidence="8">
    <location>
        <begin position="23"/>
        <end position="255"/>
    </location>
</feature>
<dbReference type="Pfam" id="PF00005">
    <property type="entry name" value="ABC_tran"/>
    <property type="match status" value="1"/>
</dbReference>
<protein>
    <submittedName>
        <fullName evidence="9">Branched-chain amino acid transport ATP-binding protein LivF</fullName>
    </submittedName>
</protein>
<organism evidence="9 10">
    <name type="scientific">Cupriavidus basilensis</name>
    <dbReference type="NCBI Taxonomy" id="68895"/>
    <lineage>
        <taxon>Bacteria</taxon>
        <taxon>Pseudomonadati</taxon>
        <taxon>Pseudomonadota</taxon>
        <taxon>Betaproteobacteria</taxon>
        <taxon>Burkholderiales</taxon>
        <taxon>Burkholderiaceae</taxon>
        <taxon>Cupriavidus</taxon>
    </lineage>
</organism>
<dbReference type="PROSITE" id="PS00211">
    <property type="entry name" value="ABC_TRANSPORTER_1"/>
    <property type="match status" value="1"/>
</dbReference>
<gene>
    <name evidence="9" type="ORF">RR42_s0864</name>
</gene>
<evidence type="ECO:0000313" key="9">
    <source>
        <dbReference type="EMBL" id="AJG22454.1"/>
    </source>
</evidence>
<keyword evidence="5" id="KW-0547">Nucleotide-binding</keyword>
<keyword evidence="6 9" id="KW-0067">ATP-binding</keyword>
<dbReference type="SUPFAM" id="SSF52540">
    <property type="entry name" value="P-loop containing nucleoside triphosphate hydrolases"/>
    <property type="match status" value="1"/>
</dbReference>
<dbReference type="GO" id="GO:0015658">
    <property type="term" value="F:branched-chain amino acid transmembrane transporter activity"/>
    <property type="evidence" value="ECO:0007669"/>
    <property type="project" value="TreeGrafter"/>
</dbReference>
<evidence type="ECO:0000256" key="4">
    <source>
        <dbReference type="ARBA" id="ARBA00022519"/>
    </source>
</evidence>
<evidence type="ECO:0000313" key="10">
    <source>
        <dbReference type="Proteomes" id="UP000031843"/>
    </source>
</evidence>
<dbReference type="InterPro" id="IPR017871">
    <property type="entry name" value="ABC_transporter-like_CS"/>
</dbReference>
<keyword evidence="7" id="KW-0029">Amino-acid transport</keyword>
<dbReference type="Proteomes" id="UP000031843">
    <property type="component" value="Chromosome secondary"/>
</dbReference>
<dbReference type="PANTHER" id="PTHR43820">
    <property type="entry name" value="HIGH-AFFINITY BRANCHED-CHAIN AMINO ACID TRANSPORT ATP-BINDING PROTEIN LIVF"/>
    <property type="match status" value="1"/>
</dbReference>
<dbReference type="PROSITE" id="PS50893">
    <property type="entry name" value="ABC_TRANSPORTER_2"/>
    <property type="match status" value="1"/>
</dbReference>
<evidence type="ECO:0000256" key="6">
    <source>
        <dbReference type="ARBA" id="ARBA00022840"/>
    </source>
</evidence>
<keyword evidence="2" id="KW-0813">Transport</keyword>
<keyword evidence="4" id="KW-0997">Cell inner membrane</keyword>
<proteinExistence type="inferred from homology"/>
<reference evidence="9 10" key="1">
    <citation type="journal article" date="2015" name="Genome Announc.">
        <title>Complete Genome Sequence of Cupriavidus basilensis 4G11, Isolated from the Oak Ridge Field Research Center Site.</title>
        <authorList>
            <person name="Ray J."/>
            <person name="Waters R.J."/>
            <person name="Skerker J.M."/>
            <person name="Kuehl J.V."/>
            <person name="Price M.N."/>
            <person name="Huang J."/>
            <person name="Chakraborty R."/>
            <person name="Arkin A.P."/>
            <person name="Deutschbauer A."/>
        </authorList>
    </citation>
    <scope>NUCLEOTIDE SEQUENCE [LARGE SCALE GENOMIC DNA]</scope>
    <source>
        <strain evidence="9">4G11</strain>
    </source>
</reference>
<dbReference type="KEGG" id="cbw:RR42_s0864"/>
<evidence type="ECO:0000256" key="5">
    <source>
        <dbReference type="ARBA" id="ARBA00022741"/>
    </source>
</evidence>